<keyword evidence="2" id="KW-1185">Reference proteome</keyword>
<proteinExistence type="predicted"/>
<dbReference type="Proteomes" id="UP001623660">
    <property type="component" value="Unassembled WGS sequence"/>
</dbReference>
<comment type="caution">
    <text evidence="1">The sequence shown here is derived from an EMBL/GenBank/DDBJ whole genome shotgun (WGS) entry which is preliminary data.</text>
</comment>
<accession>A0ABW8SQ69</accession>
<protein>
    <submittedName>
        <fullName evidence="1">Uncharacterized protein</fullName>
    </submittedName>
</protein>
<evidence type="ECO:0000313" key="2">
    <source>
        <dbReference type="Proteomes" id="UP001623660"/>
    </source>
</evidence>
<evidence type="ECO:0000313" key="1">
    <source>
        <dbReference type="EMBL" id="MFL0198205.1"/>
    </source>
</evidence>
<reference evidence="1 2" key="1">
    <citation type="submission" date="2024-11" db="EMBL/GenBank/DDBJ databases">
        <authorList>
            <person name="Heng Y.C."/>
            <person name="Lim A.C.H."/>
            <person name="Lee J.K.Y."/>
            <person name="Kittelmann S."/>
        </authorList>
    </citation>
    <scope>NUCLEOTIDE SEQUENCE [LARGE SCALE GENOMIC DNA]</scope>
    <source>
        <strain evidence="1 2">WILCCON 0269</strain>
    </source>
</reference>
<gene>
    <name evidence="1" type="ORF">ACJDU8_21960</name>
</gene>
<dbReference type="RefSeq" id="WP_406794314.1">
    <property type="nucleotide sequence ID" value="NZ_JBJHZX010000050.1"/>
</dbReference>
<organism evidence="1 2">
    <name type="scientific">Candidatus Clostridium eludens</name>
    <dbReference type="NCBI Taxonomy" id="3381663"/>
    <lineage>
        <taxon>Bacteria</taxon>
        <taxon>Bacillati</taxon>
        <taxon>Bacillota</taxon>
        <taxon>Clostridia</taxon>
        <taxon>Eubacteriales</taxon>
        <taxon>Clostridiaceae</taxon>
        <taxon>Clostridium</taxon>
    </lineage>
</organism>
<dbReference type="EMBL" id="JBJHZX010000050">
    <property type="protein sequence ID" value="MFL0198205.1"/>
    <property type="molecule type" value="Genomic_DNA"/>
</dbReference>
<name>A0ABW8SQ69_9CLOT</name>
<sequence>MQNILLDDNASDKIWNTDFIKKIKTTADRLDVNNIGLKMAKDSNLKSLKVTHLIDL</sequence>